<sequence>MKNHFENIEFLMQNIKDKVGKPVSTRVVMATIESLGIRDIDVPEDFGFESIKSLADYIFREINALPDYQDIKNVKEREEIKNHKTIQVSDYLLVKTKLFAKHYPLGILHLLPVFLQIAAIILFGYSLWTYVGFNEIQSTAVVLGVMVGLIVTGGFVQVIGRQATFYWNYDDYEMVSKTVFYLIKKGTISLLFVIFIISFFNIFFHLFPFNLLIVIFTYAFLIGLLLLVFAPLHTIKQRWVISVAILSGTALAVYVKSQTVLLIYVTHWIGIICAIIIALVFLNIFFKYKIRKNQVHTNIKFKTPILLYQNYKYFFYGTAVYIFIFIDRILAWTSDTEGKLPLIIYFEKDYELGMDLAILVFLLMTGVLEYSIVSFTKFLDIGQKVTSSDTPEKFNKQFMKMYWFNILLLFLTCVLIFILIYFLITASWGYKGQFNQVLDSVSIRVCIIAGIGYFFLAWGMLNSLYMFTLGRPNQPVKAIVISCFINIIVGFILSRFVSYEFSVIGMLCGSVFYMLFTFVENRKFFKNLDYYYYAAY</sequence>
<feature type="transmembrane region" description="Helical" evidence="1">
    <location>
        <begin position="209"/>
        <end position="232"/>
    </location>
</feature>
<keyword evidence="1" id="KW-0472">Membrane</keyword>
<feature type="transmembrane region" description="Helical" evidence="1">
    <location>
        <begin position="261"/>
        <end position="286"/>
    </location>
</feature>
<dbReference type="RefSeq" id="WP_133533779.1">
    <property type="nucleotide sequence ID" value="NZ_SNXR01000016.1"/>
</dbReference>
<feature type="transmembrane region" description="Helical" evidence="1">
    <location>
        <begin position="441"/>
        <end position="464"/>
    </location>
</feature>
<feature type="transmembrane region" description="Helical" evidence="1">
    <location>
        <begin position="476"/>
        <end position="493"/>
    </location>
</feature>
<dbReference type="AlphaFoldDB" id="A0A4R6QA01"/>
<comment type="caution">
    <text evidence="2">The sequence shown here is derived from an EMBL/GenBank/DDBJ whole genome shotgun (WGS) entry which is preliminary data.</text>
</comment>
<protein>
    <recommendedName>
        <fullName evidence="4">Exopolysaccharide Exporter (EPS-E)</fullName>
    </recommendedName>
</protein>
<keyword evidence="1" id="KW-0812">Transmembrane</keyword>
<dbReference type="OrthoDB" id="442385at2"/>
<dbReference type="EMBL" id="SNXR01000016">
    <property type="protein sequence ID" value="TDP58049.1"/>
    <property type="molecule type" value="Genomic_DNA"/>
</dbReference>
<feature type="transmembrane region" description="Helical" evidence="1">
    <location>
        <begin position="140"/>
        <end position="160"/>
    </location>
</feature>
<gene>
    <name evidence="2" type="ORF">BC748_2564</name>
</gene>
<feature type="transmembrane region" description="Helical" evidence="1">
    <location>
        <begin position="499"/>
        <end position="519"/>
    </location>
</feature>
<proteinExistence type="predicted"/>
<feature type="transmembrane region" description="Helical" evidence="1">
    <location>
        <begin position="313"/>
        <end position="332"/>
    </location>
</feature>
<evidence type="ECO:0000313" key="3">
    <source>
        <dbReference type="Proteomes" id="UP000295260"/>
    </source>
</evidence>
<feature type="transmembrane region" description="Helical" evidence="1">
    <location>
        <begin position="181"/>
        <end position="203"/>
    </location>
</feature>
<reference evidence="2 3" key="1">
    <citation type="submission" date="2019-03" db="EMBL/GenBank/DDBJ databases">
        <title>Genomic Encyclopedia of Archaeal and Bacterial Type Strains, Phase II (KMG-II): from individual species to whole genera.</title>
        <authorList>
            <person name="Goeker M."/>
        </authorList>
    </citation>
    <scope>NUCLEOTIDE SEQUENCE [LARGE SCALE GENOMIC DNA]</scope>
    <source>
        <strain evidence="2 3">DSM 25687</strain>
    </source>
</reference>
<feature type="transmembrane region" description="Helical" evidence="1">
    <location>
        <begin position="105"/>
        <end position="128"/>
    </location>
</feature>
<name>A0A4R6QA01_9FLAO</name>
<evidence type="ECO:0000256" key="1">
    <source>
        <dbReference type="SAM" id="Phobius"/>
    </source>
</evidence>
<feature type="transmembrane region" description="Helical" evidence="1">
    <location>
        <begin position="352"/>
        <end position="373"/>
    </location>
</feature>
<keyword evidence="3" id="KW-1185">Reference proteome</keyword>
<feature type="transmembrane region" description="Helical" evidence="1">
    <location>
        <begin position="402"/>
        <end position="429"/>
    </location>
</feature>
<evidence type="ECO:0008006" key="4">
    <source>
        <dbReference type="Google" id="ProtNLM"/>
    </source>
</evidence>
<keyword evidence="1" id="KW-1133">Transmembrane helix</keyword>
<evidence type="ECO:0000313" key="2">
    <source>
        <dbReference type="EMBL" id="TDP58049.1"/>
    </source>
</evidence>
<accession>A0A4R6QA01</accession>
<feature type="transmembrane region" description="Helical" evidence="1">
    <location>
        <begin position="239"/>
        <end position="255"/>
    </location>
</feature>
<organism evidence="2 3">
    <name type="scientific">Flavobacterium dankookense</name>
    <dbReference type="NCBI Taxonomy" id="706186"/>
    <lineage>
        <taxon>Bacteria</taxon>
        <taxon>Pseudomonadati</taxon>
        <taxon>Bacteroidota</taxon>
        <taxon>Flavobacteriia</taxon>
        <taxon>Flavobacteriales</taxon>
        <taxon>Flavobacteriaceae</taxon>
        <taxon>Flavobacterium</taxon>
    </lineage>
</organism>
<dbReference type="Proteomes" id="UP000295260">
    <property type="component" value="Unassembled WGS sequence"/>
</dbReference>